<dbReference type="SUPFAM" id="SSF56112">
    <property type="entry name" value="Protein kinase-like (PK-like)"/>
    <property type="match status" value="1"/>
</dbReference>
<evidence type="ECO:0000256" key="3">
    <source>
        <dbReference type="ARBA" id="ARBA00022741"/>
    </source>
</evidence>
<dbReference type="STRING" id="6210.W6UP54"/>
<dbReference type="EMBL" id="APAU02000035">
    <property type="protein sequence ID" value="EUB60067.1"/>
    <property type="molecule type" value="Genomic_DNA"/>
</dbReference>
<dbReference type="InterPro" id="IPR011009">
    <property type="entry name" value="Kinase-like_dom_sf"/>
</dbReference>
<dbReference type="Gene3D" id="1.10.510.10">
    <property type="entry name" value="Transferase(Phosphotransferase) domain 1"/>
    <property type="match status" value="1"/>
</dbReference>
<dbReference type="OMA" id="WESIMHE"/>
<dbReference type="CTD" id="36340780"/>
<dbReference type="RefSeq" id="XP_024351263.1">
    <property type="nucleotide sequence ID" value="XM_024494314.1"/>
</dbReference>
<feature type="region of interest" description="Disordered" evidence="7">
    <location>
        <begin position="650"/>
        <end position="678"/>
    </location>
</feature>
<reference evidence="9 10" key="1">
    <citation type="journal article" date="2013" name="Nat. Genet.">
        <title>The genome of the hydatid tapeworm Echinococcus granulosus.</title>
        <authorList>
            <person name="Zheng H."/>
            <person name="Zhang W."/>
            <person name="Zhang L."/>
            <person name="Zhang Z."/>
            <person name="Li J."/>
            <person name="Lu G."/>
            <person name="Zhu Y."/>
            <person name="Wang Y."/>
            <person name="Huang Y."/>
            <person name="Liu J."/>
            <person name="Kang H."/>
            <person name="Chen J."/>
            <person name="Wang L."/>
            <person name="Chen A."/>
            <person name="Yu S."/>
            <person name="Gao Z."/>
            <person name="Jin L."/>
            <person name="Gu W."/>
            <person name="Wang Z."/>
            <person name="Zhao L."/>
            <person name="Shi B."/>
            <person name="Wen H."/>
            <person name="Lin R."/>
            <person name="Jones M.K."/>
            <person name="Brejova B."/>
            <person name="Vinar T."/>
            <person name="Zhao G."/>
            <person name="McManus D.P."/>
            <person name="Chen Z."/>
            <person name="Zhou Y."/>
            <person name="Wang S."/>
        </authorList>
    </citation>
    <scope>NUCLEOTIDE SEQUENCE [LARGE SCALE GENOMIC DNA]</scope>
</reference>
<gene>
    <name evidence="9" type="ORF">EGR_05065</name>
</gene>
<dbReference type="GO" id="GO:0005524">
    <property type="term" value="F:ATP binding"/>
    <property type="evidence" value="ECO:0007669"/>
    <property type="project" value="UniProtKB-UniRule"/>
</dbReference>
<feature type="region of interest" description="Disordered" evidence="7">
    <location>
        <begin position="736"/>
        <end position="756"/>
    </location>
</feature>
<keyword evidence="10" id="KW-1185">Reference proteome</keyword>
<dbReference type="OrthoDB" id="10030361at2759"/>
<evidence type="ECO:0000256" key="5">
    <source>
        <dbReference type="ARBA" id="ARBA00022840"/>
    </source>
</evidence>
<keyword evidence="2" id="KW-0808">Transferase</keyword>
<keyword evidence="9" id="KW-0238">DNA-binding</keyword>
<feature type="compositionally biased region" description="Polar residues" evidence="7">
    <location>
        <begin position="1049"/>
        <end position="1062"/>
    </location>
</feature>
<feature type="compositionally biased region" description="Basic residues" evidence="7">
    <location>
        <begin position="650"/>
        <end position="660"/>
    </location>
</feature>
<dbReference type="PANTHER" id="PTHR24058:SF17">
    <property type="entry name" value="HOMEODOMAIN INTERACTING PROTEIN KINASE, ISOFORM D"/>
    <property type="match status" value="1"/>
</dbReference>
<feature type="region of interest" description="Disordered" evidence="7">
    <location>
        <begin position="1092"/>
        <end position="1115"/>
    </location>
</feature>
<dbReference type="InterPro" id="IPR008271">
    <property type="entry name" value="Ser/Thr_kinase_AS"/>
</dbReference>
<sequence>MSPESLNGHIYKANKLKMTKHVGASKNFGAGDLPHEFRSGINLLPSQRSVHQGQYSKKRRTDGTSPYYCKNPLLTMPSHVAIMQPVLQPNSFFNQNIFNHLNSGNQSNSFVQPQTFNTLARNNGFQQLSTTYDSFQLNSSTGSPGYPGLLNPVPITKTLSINNTTNKVSTTSTLKSNSRTSGNDGDYNIVVGEVLRSSSENYEVLSFLGRGTFGQVVKCQCRSSNRIVAIKILKNHPSYLRQGNVEVQILQTLSQHDTEMHNIVRAIECFQHRNHMCLVFELLEQNLYEFLKSNNFRPLDLREIRPIAQQVLTALSKLRNLGLIHADLKPENIMLVCPTDGIMRYRVKVIDFGSACHSSKAVQNTYLQSRYYRAPEILLGLPFNEAIDMWSLGCVIAELFLGWPLYPGSSEYDQIRYIVETQGLPPRDLLKMAGKAGRFFVRDAFTFEWRLKTQEEYALETGQRAKETRKYIFSSLDQIREVTLNTAGSGTALDDMDVKMESEDRIHFTELLSQMLQLRPTDRILPDNALLHGFVTMSYMRAYPYRKRVRESMDLMRVCYKPYCNQHNLELVNAVQQQQQQQRQEQAMLDEAISTRAVTAFAAQQHFLSFGSFLQPPTTSAEPGCHDQRPSASTYYFTPQQSVPSPIYYHQHHQQKHQQHILRPQPPPPPPPPDCQAPSLYDQLIAAASPYAAAAAHVMAPQPPPPPPGQVQSHQNAAAAAAAAFMMQSAIMAANGASPTKPLPQSRPTAGGGGGDHAMTATALAAAFAATGYTNKAVGVRDSQCILPFSHQATQQLPSVDSSAGVNQNIDYLMNCVSGVLPETTGCVSTAHTLQRRQLRRSENDMPLFLSSSSANTSTASQPLCYSTPHQYLSHLPAAPPISLISPQQPQAQMQVQAQQQQQHPDVANSSAAAVATVSSLAALRHLIINGNTQADLTATNQLIWESIMHEHQQKSGFFTGTDFNIPPADLYSQLVQLGKQKQAYYYGQKCQFLHCGDQHHHQKQVPPQSLPVQAPPPPPPIAPSTLTSPLPSQQQQQSTDPQFFLQGLTPSQPLLHSTSTPFPLLHQTPARTHDAVQSAVNLVHHIFPQSCQRSASSSSSPRAGNGGGNDDEDERDEVVNIASSFTECHSNITEGDGPIASALRSPASPNTEVVLEMPVLAQSSPSHSVSSSLSLAIALRPIALFISDGSVVCTSSNSGERSGPPEVMGAMNADVSLVYSDITNVGELDESTEEVHKTATTDAKEQEAAADKNRSSEPFHNTAASDQPTSLIHRPDKKIPVGRVQPMKKAECNDGACFAQPQAPLLSHCYAQPQQQAHSSLPACSNASACCSTAIFTPEGAAAAAAAAALLFNSNCAQPQPALFPVATHHLHSQHHLRQQQQQLVTAEAYRNLILLQQHINLSAAAAAQFITAAASSSAAAAAAAVSSSRVSSALSLADTVSGDISVGGNHSLEQLTAHFMAAAAAAASSGSGNTSSNSASNTSRPRYL</sequence>
<dbReference type="GO" id="GO:0005634">
    <property type="term" value="C:nucleus"/>
    <property type="evidence" value="ECO:0007669"/>
    <property type="project" value="TreeGrafter"/>
</dbReference>
<protein>
    <submittedName>
        <fullName evidence="9">Homeodomain-interacting protein kinase</fullName>
    </submittedName>
</protein>
<name>W6UP54_ECHGR</name>
<dbReference type="InterPro" id="IPR000719">
    <property type="entry name" value="Prot_kinase_dom"/>
</dbReference>
<feature type="region of interest" description="Disordered" evidence="7">
    <location>
        <begin position="696"/>
        <end position="717"/>
    </location>
</feature>
<evidence type="ECO:0000313" key="9">
    <source>
        <dbReference type="EMBL" id="EUB60067.1"/>
    </source>
</evidence>
<feature type="compositionally biased region" description="Low complexity" evidence="7">
    <location>
        <begin position="1092"/>
        <end position="1104"/>
    </location>
</feature>
<dbReference type="InterPro" id="IPR017441">
    <property type="entry name" value="Protein_kinase_ATP_BS"/>
</dbReference>
<evidence type="ECO:0000256" key="6">
    <source>
        <dbReference type="PROSITE-ProRule" id="PRU10141"/>
    </source>
</evidence>
<feature type="compositionally biased region" description="Basic and acidic residues" evidence="7">
    <location>
        <begin position="1234"/>
        <end position="1258"/>
    </location>
</feature>
<keyword evidence="5 6" id="KW-0067">ATP-binding</keyword>
<evidence type="ECO:0000256" key="2">
    <source>
        <dbReference type="ARBA" id="ARBA00022679"/>
    </source>
</evidence>
<evidence type="ECO:0000256" key="7">
    <source>
        <dbReference type="SAM" id="MobiDB-lite"/>
    </source>
</evidence>
<dbReference type="GO" id="GO:0004674">
    <property type="term" value="F:protein serine/threonine kinase activity"/>
    <property type="evidence" value="ECO:0007669"/>
    <property type="project" value="UniProtKB-KW"/>
</dbReference>
<evidence type="ECO:0000313" key="10">
    <source>
        <dbReference type="Proteomes" id="UP000019149"/>
    </source>
</evidence>
<dbReference type="GO" id="GO:0004713">
    <property type="term" value="F:protein tyrosine kinase activity"/>
    <property type="evidence" value="ECO:0007669"/>
    <property type="project" value="TreeGrafter"/>
</dbReference>
<organism evidence="9 10">
    <name type="scientific">Echinococcus granulosus</name>
    <name type="common">Hydatid tapeworm</name>
    <dbReference type="NCBI Taxonomy" id="6210"/>
    <lineage>
        <taxon>Eukaryota</taxon>
        <taxon>Metazoa</taxon>
        <taxon>Spiralia</taxon>
        <taxon>Lophotrochozoa</taxon>
        <taxon>Platyhelminthes</taxon>
        <taxon>Cestoda</taxon>
        <taxon>Eucestoda</taxon>
        <taxon>Cyclophyllidea</taxon>
        <taxon>Taeniidae</taxon>
        <taxon>Echinococcus</taxon>
        <taxon>Echinococcus granulosus group</taxon>
    </lineage>
</organism>
<dbReference type="PROSITE" id="PS00107">
    <property type="entry name" value="PROTEIN_KINASE_ATP"/>
    <property type="match status" value="1"/>
</dbReference>
<dbReference type="InterPro" id="IPR050494">
    <property type="entry name" value="Ser_Thr_dual-spec_kinase"/>
</dbReference>
<keyword evidence="9" id="KW-0371">Homeobox</keyword>
<dbReference type="PROSITE" id="PS50011">
    <property type="entry name" value="PROTEIN_KINASE_DOM"/>
    <property type="match status" value="1"/>
</dbReference>
<accession>W6UP54</accession>
<feature type="binding site" evidence="6">
    <location>
        <position position="231"/>
    </location>
    <ligand>
        <name>ATP</name>
        <dbReference type="ChEBI" id="CHEBI:30616"/>
    </ligand>
</feature>
<dbReference type="PROSITE" id="PS00108">
    <property type="entry name" value="PROTEIN_KINASE_ST"/>
    <property type="match status" value="1"/>
</dbReference>
<proteinExistence type="predicted"/>
<keyword evidence="4 9" id="KW-0418">Kinase</keyword>
<feature type="compositionally biased region" description="Low complexity" evidence="7">
    <location>
        <begin position="1024"/>
        <end position="1043"/>
    </location>
</feature>
<dbReference type="SMART" id="SM00220">
    <property type="entry name" value="S_TKc"/>
    <property type="match status" value="1"/>
</dbReference>
<keyword evidence="3 6" id="KW-0547">Nucleotide-binding</keyword>
<dbReference type="KEGG" id="egl:EGR_05065"/>
<evidence type="ECO:0000256" key="1">
    <source>
        <dbReference type="ARBA" id="ARBA00022527"/>
    </source>
</evidence>
<dbReference type="GO" id="GO:0003677">
    <property type="term" value="F:DNA binding"/>
    <property type="evidence" value="ECO:0007669"/>
    <property type="project" value="UniProtKB-KW"/>
</dbReference>
<feature type="region of interest" description="Disordered" evidence="7">
    <location>
        <begin position="1230"/>
        <end position="1275"/>
    </location>
</feature>
<dbReference type="PANTHER" id="PTHR24058">
    <property type="entry name" value="DUAL SPECIFICITY PROTEIN KINASE"/>
    <property type="match status" value="1"/>
</dbReference>
<feature type="compositionally biased region" description="Pro residues" evidence="7">
    <location>
        <begin position="664"/>
        <end position="675"/>
    </location>
</feature>
<evidence type="ECO:0000259" key="8">
    <source>
        <dbReference type="PROSITE" id="PS50011"/>
    </source>
</evidence>
<dbReference type="Proteomes" id="UP000019149">
    <property type="component" value="Unassembled WGS sequence"/>
</dbReference>
<feature type="region of interest" description="Disordered" evidence="7">
    <location>
        <begin position="1470"/>
        <end position="1490"/>
    </location>
</feature>
<comment type="caution">
    <text evidence="9">The sequence shown here is derived from an EMBL/GenBank/DDBJ whole genome shotgun (WGS) entry which is preliminary data.</text>
</comment>
<feature type="compositionally biased region" description="Pro residues" evidence="7">
    <location>
        <begin position="1014"/>
        <end position="1023"/>
    </location>
</feature>
<evidence type="ECO:0000256" key="4">
    <source>
        <dbReference type="ARBA" id="ARBA00022777"/>
    </source>
</evidence>
<feature type="compositionally biased region" description="Polar residues" evidence="7">
    <location>
        <begin position="1259"/>
        <end position="1271"/>
    </location>
</feature>
<keyword evidence="1" id="KW-0723">Serine/threonine-protein kinase</keyword>
<dbReference type="Pfam" id="PF00069">
    <property type="entry name" value="Pkinase"/>
    <property type="match status" value="1"/>
</dbReference>
<dbReference type="GO" id="GO:0005737">
    <property type="term" value="C:cytoplasm"/>
    <property type="evidence" value="ECO:0007669"/>
    <property type="project" value="TreeGrafter"/>
</dbReference>
<dbReference type="GeneID" id="36340780"/>
<dbReference type="Gene3D" id="3.30.200.20">
    <property type="entry name" value="Phosphorylase Kinase, domain 1"/>
    <property type="match status" value="1"/>
</dbReference>
<feature type="domain" description="Protein kinase" evidence="8">
    <location>
        <begin position="202"/>
        <end position="535"/>
    </location>
</feature>
<feature type="region of interest" description="Disordered" evidence="7">
    <location>
        <begin position="1002"/>
        <end position="1067"/>
    </location>
</feature>